<dbReference type="InterPro" id="IPR002734">
    <property type="entry name" value="RibDG_C"/>
</dbReference>
<evidence type="ECO:0000256" key="3">
    <source>
        <dbReference type="ARBA" id="ARBA00023002"/>
    </source>
</evidence>
<dbReference type="OrthoDB" id="9800865at2"/>
<dbReference type="PANTHER" id="PTHR38011">
    <property type="entry name" value="DIHYDROFOLATE REDUCTASE FAMILY PROTEIN (AFU_ORTHOLOGUE AFUA_8G06820)"/>
    <property type="match status" value="1"/>
</dbReference>
<name>A0A2I2KVK1_9ACTN</name>
<dbReference type="InterPro" id="IPR024072">
    <property type="entry name" value="DHFR-like_dom_sf"/>
</dbReference>
<keyword evidence="3" id="KW-0560">Oxidoreductase</keyword>
<accession>A0A2I2KVK1</accession>
<dbReference type="AlphaFoldDB" id="A0A2I2KVK1"/>
<dbReference type="GO" id="GO:0009231">
    <property type="term" value="P:riboflavin biosynthetic process"/>
    <property type="evidence" value="ECO:0007669"/>
    <property type="project" value="InterPro"/>
</dbReference>
<keyword evidence="6" id="KW-1185">Reference proteome</keyword>
<proteinExistence type="predicted"/>
<dbReference type="Gene3D" id="3.40.430.10">
    <property type="entry name" value="Dihydrofolate Reductase, subunit A"/>
    <property type="match status" value="1"/>
</dbReference>
<feature type="domain" description="Bacterial bifunctional deaminase-reductase C-terminal" evidence="4">
    <location>
        <begin position="22"/>
        <end position="247"/>
    </location>
</feature>
<evidence type="ECO:0000256" key="2">
    <source>
        <dbReference type="ARBA" id="ARBA00022857"/>
    </source>
</evidence>
<protein>
    <submittedName>
        <fullName evidence="5">Pyrimidine reductase, riboflavin biosynthesis</fullName>
    </submittedName>
</protein>
<dbReference type="PANTHER" id="PTHR38011:SF7">
    <property type="entry name" value="2,5-DIAMINO-6-RIBOSYLAMINO-4(3H)-PYRIMIDINONE 5'-PHOSPHATE REDUCTASE"/>
    <property type="match status" value="1"/>
</dbReference>
<dbReference type="SUPFAM" id="SSF53597">
    <property type="entry name" value="Dihydrofolate reductase-like"/>
    <property type="match status" value="1"/>
</dbReference>
<keyword evidence="2" id="KW-0521">NADP</keyword>
<evidence type="ECO:0000313" key="5">
    <source>
        <dbReference type="EMBL" id="SNQ49678.1"/>
    </source>
</evidence>
<dbReference type="EMBL" id="FZMO01000290">
    <property type="protein sequence ID" value="SNQ49678.1"/>
    <property type="molecule type" value="Genomic_DNA"/>
</dbReference>
<evidence type="ECO:0000259" key="4">
    <source>
        <dbReference type="Pfam" id="PF01872"/>
    </source>
</evidence>
<dbReference type="InterPro" id="IPR050765">
    <property type="entry name" value="Riboflavin_Biosynth_HTPR"/>
</dbReference>
<evidence type="ECO:0000313" key="6">
    <source>
        <dbReference type="Proteomes" id="UP000234331"/>
    </source>
</evidence>
<comment type="pathway">
    <text evidence="1">Cofactor biosynthesis; riboflavin biosynthesis.</text>
</comment>
<dbReference type="GO" id="GO:0008703">
    <property type="term" value="F:5-amino-6-(5-phosphoribosylamino)uracil reductase activity"/>
    <property type="evidence" value="ECO:0007669"/>
    <property type="project" value="InterPro"/>
</dbReference>
<sequence>MLRAVDPRLRAAVRTPAVAERPYVLCSCAMSLDGRIDDCSDERLMLSGPADLDRVDEVRAGCDAILVGAATVRRDDPRLVVRAEHRRAARVAAGRPPTPLRVVLSGAADLDPAARLFTADPGEVLLYRHAVGGPAESPWAGRGAVATAGGRASVTVVDLPARPRLAVADVLADLARRGVRRLLVEGGTSVHTAFLTAGVVDELHLVVAPFFVGVAEAPTFVAPGDYPQGVRAPLRLAEVRQLDDVVLLRYLLAESGT</sequence>
<dbReference type="Proteomes" id="UP000234331">
    <property type="component" value="Unassembled WGS sequence"/>
</dbReference>
<organism evidence="5 6">
    <name type="scientific">Frankia canadensis</name>
    <dbReference type="NCBI Taxonomy" id="1836972"/>
    <lineage>
        <taxon>Bacteria</taxon>
        <taxon>Bacillati</taxon>
        <taxon>Actinomycetota</taxon>
        <taxon>Actinomycetes</taxon>
        <taxon>Frankiales</taxon>
        <taxon>Frankiaceae</taxon>
        <taxon>Frankia</taxon>
    </lineage>
</organism>
<gene>
    <name evidence="5" type="ORF">FRACA_360030</name>
</gene>
<dbReference type="RefSeq" id="WP_101833120.1">
    <property type="nucleotide sequence ID" value="NZ_FZMO01000290.1"/>
</dbReference>
<dbReference type="Pfam" id="PF01872">
    <property type="entry name" value="RibD_C"/>
    <property type="match status" value="1"/>
</dbReference>
<evidence type="ECO:0000256" key="1">
    <source>
        <dbReference type="ARBA" id="ARBA00005104"/>
    </source>
</evidence>
<reference evidence="5 6" key="1">
    <citation type="submission" date="2017-06" db="EMBL/GenBank/DDBJ databases">
        <authorList>
            <person name="Kim H.J."/>
            <person name="Triplett B.A."/>
        </authorList>
    </citation>
    <scope>NUCLEOTIDE SEQUENCE [LARGE SCALE GENOMIC DNA]</scope>
    <source>
        <strain evidence="5">FRACA_ARgP5</strain>
    </source>
</reference>